<dbReference type="Pfam" id="PF22191">
    <property type="entry name" value="IBR_1"/>
    <property type="match status" value="1"/>
</dbReference>
<evidence type="ECO:0000313" key="2">
    <source>
        <dbReference type="EMBL" id="RLN54014.1"/>
    </source>
</evidence>
<evidence type="ECO:0000313" key="3">
    <source>
        <dbReference type="EMBL" id="RLN65373.1"/>
    </source>
</evidence>
<dbReference type="Proteomes" id="UP000284657">
    <property type="component" value="Unassembled WGS sequence"/>
</dbReference>
<dbReference type="SUPFAM" id="SSF57850">
    <property type="entry name" value="RING/U-box"/>
    <property type="match status" value="2"/>
</dbReference>
<protein>
    <recommendedName>
        <fullName evidence="6">RING-type domain-containing protein</fullName>
    </recommendedName>
</protein>
<gene>
    <name evidence="2" type="ORF">BBJ29_004926</name>
    <name evidence="3" type="ORF">BBP00_00002915</name>
</gene>
<evidence type="ECO:0000313" key="5">
    <source>
        <dbReference type="Proteomes" id="UP000284657"/>
    </source>
</evidence>
<keyword evidence="1" id="KW-0812">Transmembrane</keyword>
<dbReference type="Proteomes" id="UP000277300">
    <property type="component" value="Unassembled WGS sequence"/>
</dbReference>
<dbReference type="EMBL" id="MBDO02000055">
    <property type="protein sequence ID" value="RLN65373.1"/>
    <property type="molecule type" value="Genomic_DNA"/>
</dbReference>
<proteinExistence type="predicted"/>
<organism evidence="3 4">
    <name type="scientific">Phytophthora kernoviae</name>
    <dbReference type="NCBI Taxonomy" id="325452"/>
    <lineage>
        <taxon>Eukaryota</taxon>
        <taxon>Sar</taxon>
        <taxon>Stramenopiles</taxon>
        <taxon>Oomycota</taxon>
        <taxon>Peronosporomycetes</taxon>
        <taxon>Peronosporales</taxon>
        <taxon>Peronosporaceae</taxon>
        <taxon>Phytophthora</taxon>
    </lineage>
</organism>
<evidence type="ECO:0000313" key="4">
    <source>
        <dbReference type="Proteomes" id="UP000277300"/>
    </source>
</evidence>
<sequence>MTVLRGFVRGYRRLVAQFVAPEACPICLDVVPVLEIRDLPSGDDQAHAKLHCRHRFCVDQLVCPVVECKQSISEGDIQHIVGSEQTSLYRAVLKRKRMRIWKNEGCNHMTCTHCRYQYCWVCESSWDASHYACYDLQFLGGSSAWGRWLQRTLGYSAIILIVAMISVFGFYSFVGIYLVFCGIVHCARRIRVGEEDQYRVNRIQEKKTKSIH</sequence>
<evidence type="ECO:0000256" key="1">
    <source>
        <dbReference type="SAM" id="Phobius"/>
    </source>
</evidence>
<reference evidence="4 5" key="1">
    <citation type="submission" date="2018-07" db="EMBL/GenBank/DDBJ databases">
        <title>Genome sequencing of oomycete isolates from Chile give support for New Zealand origin for Phytophthora kernoviae and make available the first Nothophytophthora sp. genome.</title>
        <authorList>
            <person name="Studholme D.J."/>
            <person name="Sanfuentes E."/>
            <person name="Panda P."/>
            <person name="Hill R."/>
            <person name="Sambles C."/>
            <person name="Grant M."/>
            <person name="Williams N.M."/>
            <person name="Mcdougal R.L."/>
        </authorList>
    </citation>
    <scope>NUCLEOTIDE SEQUENCE [LARGE SCALE GENOMIC DNA]</scope>
    <source>
        <strain evidence="3">Chile6</strain>
        <strain evidence="2">Chile7</strain>
    </source>
</reference>
<dbReference type="Gene3D" id="1.20.120.1750">
    <property type="match status" value="1"/>
</dbReference>
<dbReference type="AlphaFoldDB" id="A0A3F2RXP7"/>
<name>A0A3F2RXP7_9STRA</name>
<keyword evidence="1" id="KW-1133">Transmembrane helix</keyword>
<comment type="caution">
    <text evidence="3">The sequence shown here is derived from an EMBL/GenBank/DDBJ whole genome shotgun (WGS) entry which is preliminary data.</text>
</comment>
<dbReference type="CDD" id="cd20336">
    <property type="entry name" value="Rcat_RBR"/>
    <property type="match status" value="1"/>
</dbReference>
<feature type="transmembrane region" description="Helical" evidence="1">
    <location>
        <begin position="157"/>
        <end position="180"/>
    </location>
</feature>
<dbReference type="EMBL" id="MBAD02001514">
    <property type="protein sequence ID" value="RLN54014.1"/>
    <property type="molecule type" value="Genomic_DNA"/>
</dbReference>
<dbReference type="OrthoDB" id="10009520at2759"/>
<accession>A0A3F2RXP7</accession>
<keyword evidence="1" id="KW-0472">Membrane</keyword>
<evidence type="ECO:0008006" key="6">
    <source>
        <dbReference type="Google" id="ProtNLM"/>
    </source>
</evidence>